<evidence type="ECO:0000313" key="2">
    <source>
        <dbReference type="EMBL" id="MCX2966074.1"/>
    </source>
</evidence>
<dbReference type="EMBL" id="JAPKFM010000022">
    <property type="protein sequence ID" value="MCX2966074.1"/>
    <property type="molecule type" value="Genomic_DNA"/>
</dbReference>
<sequence length="423" mass="40115">MTGAVGGGNTNWFVAIQQILSRLESMGPESAAADAQALAQAISAAHEAAQHLYRFGGDGLQGVAASSSEDAARQISSDIVSAAANAQPGIDALVNAQSVLLASQAQRGSLMELQGELLNPLGDAFGAMTRAGLLMTETYNGPMSSAGDGLGLAGITGADGLLAGTGAGGSAGGAGSSGGPSAAAWSSAAAATDLGDYGSQSTKEPTAPPSGGTSTDPVPQADSAKAGDSPLSLGEGSGNGGGGGDGPDSLTRGGLGSPDSSSSTVSPSAMMMPGSAAAGAGGAKLAGSGGAGGSSAGGSSGSSGANPAALSRRLSAAMPTAAPTSGTSATTTPVGAGPSRAGAAPMGAPHGGSRGRGPNNTEHKSAHYLHTTDNGAEIVGTLPLVGPPVIGDWAPPQPITPATSDDAASSSEPDDHPDRDLKL</sequence>
<comment type="caution">
    <text evidence="2">The sequence shown here is derived from an EMBL/GenBank/DDBJ whole genome shotgun (WGS) entry which is preliminary data.</text>
</comment>
<name>A0A9X3I706_9ACTN</name>
<feature type="compositionally biased region" description="Low complexity" evidence="1">
    <location>
        <begin position="302"/>
        <end position="348"/>
    </location>
</feature>
<keyword evidence="3" id="KW-1185">Reference proteome</keyword>
<protein>
    <submittedName>
        <fullName evidence="2">Uncharacterized protein</fullName>
    </submittedName>
</protein>
<proteinExistence type="predicted"/>
<reference evidence="2" key="1">
    <citation type="submission" date="2022-10" db="EMBL/GenBank/DDBJ databases">
        <title>WGS of marine actinomycetes from Thailand.</title>
        <authorList>
            <person name="Thawai C."/>
        </authorList>
    </citation>
    <scope>NUCLEOTIDE SEQUENCE</scope>
    <source>
        <strain evidence="2">SW21</strain>
    </source>
</reference>
<feature type="compositionally biased region" description="Gly residues" evidence="1">
    <location>
        <begin position="235"/>
        <end position="246"/>
    </location>
</feature>
<gene>
    <name evidence="2" type="ORF">OSB52_18475</name>
</gene>
<evidence type="ECO:0000256" key="1">
    <source>
        <dbReference type="SAM" id="MobiDB-lite"/>
    </source>
</evidence>
<feature type="compositionally biased region" description="Low complexity" evidence="1">
    <location>
        <begin position="401"/>
        <end position="411"/>
    </location>
</feature>
<accession>A0A9X3I706</accession>
<organism evidence="2 3">
    <name type="scientific">Gordonia aquimaris</name>
    <dbReference type="NCBI Taxonomy" id="2984863"/>
    <lineage>
        <taxon>Bacteria</taxon>
        <taxon>Bacillati</taxon>
        <taxon>Actinomycetota</taxon>
        <taxon>Actinomycetes</taxon>
        <taxon>Mycobacteriales</taxon>
        <taxon>Gordoniaceae</taxon>
        <taxon>Gordonia</taxon>
    </lineage>
</organism>
<feature type="region of interest" description="Disordered" evidence="1">
    <location>
        <begin position="379"/>
        <end position="423"/>
    </location>
</feature>
<evidence type="ECO:0000313" key="3">
    <source>
        <dbReference type="Proteomes" id="UP001143347"/>
    </source>
</evidence>
<dbReference type="Proteomes" id="UP001143347">
    <property type="component" value="Unassembled WGS sequence"/>
</dbReference>
<feature type="compositionally biased region" description="Basic and acidic residues" evidence="1">
    <location>
        <begin position="413"/>
        <end position="423"/>
    </location>
</feature>
<dbReference type="RefSeq" id="WP_266063027.1">
    <property type="nucleotide sequence ID" value="NZ_JAPKFM010000022.1"/>
</dbReference>
<feature type="region of interest" description="Disordered" evidence="1">
    <location>
        <begin position="194"/>
        <end position="365"/>
    </location>
</feature>
<feature type="compositionally biased region" description="Low complexity" evidence="1">
    <location>
        <begin position="247"/>
        <end position="278"/>
    </location>
</feature>
<dbReference type="AlphaFoldDB" id="A0A9X3I706"/>
<feature type="compositionally biased region" description="Gly residues" evidence="1">
    <location>
        <begin position="279"/>
        <end position="301"/>
    </location>
</feature>